<organism evidence="1 2">
    <name type="scientific">Alistipes onderdonkii subsp. vulgaris</name>
    <dbReference type="NCBI Taxonomy" id="2585117"/>
    <lineage>
        <taxon>Bacteria</taxon>
        <taxon>Pseudomonadati</taxon>
        <taxon>Bacteroidota</taxon>
        <taxon>Bacteroidia</taxon>
        <taxon>Bacteroidales</taxon>
        <taxon>Rikenellaceae</taxon>
        <taxon>Alistipes</taxon>
    </lineage>
</organism>
<evidence type="ECO:0000313" key="2">
    <source>
        <dbReference type="Proteomes" id="UP000317465"/>
    </source>
</evidence>
<keyword evidence="2" id="KW-1185">Reference proteome</keyword>
<sequence>MKKILFAAAAMAAALFASCDNADETIDPVIPEAADGARIAITLTGADDADTRAFFDSSAKAETWESSLSTLSVFAFDDADNLIIRRDFTSSELAAKSATFSLPKSAAGTECSFYAVANYDASAAKTKSALTALVEKSAADYNGSFAEVSSKAKRSGGFVMSGSTTKTVGAVNSTTNVGITLKRTVAKIALQTTVDAAFSEKYSGTLSINSVKLSKAASQSPVIAGTPTPGAMTFSHTQTPASASDKYNSLFYTYENGTLAASSRVLLEIEATYDMDGSSSTTDDRSEVTYSVELTGKAAGEILRNGYYRIAANITGLVGQECAVSVTVADWETPVTQSVELGA</sequence>
<name>A0ACA8QZC0_9BACT</name>
<protein>
    <submittedName>
        <fullName evidence="1">Uncharacterized protein</fullName>
    </submittedName>
</protein>
<gene>
    <name evidence="1" type="ORF">A5CPYCFAH4_21650</name>
</gene>
<reference evidence="1 2" key="1">
    <citation type="journal article" date="2020" name="Int. J. Syst. Evol. Microbiol.">
        <title>Alistipes communis sp. nov., Alistipes dispar sp. nov. and Alistipes onderdonkii subsp. vulgaris subsp. nov., isolated from human faeces, and creation of Alistipes onderdonkii subsp. onderdonkii subsp. nov.</title>
        <authorList>
            <person name="Sakamoto M."/>
            <person name="Ikeyama N."/>
            <person name="Ogata Y."/>
            <person name="Suda W."/>
            <person name="Iino T."/>
            <person name="Hattori M."/>
            <person name="Ohkuma M."/>
        </authorList>
    </citation>
    <scope>NUCLEOTIDE SEQUENCE [LARGE SCALE GENOMIC DNA]</scope>
    <source>
        <strain evidence="1 2">5CPYCFAH4</strain>
    </source>
</reference>
<evidence type="ECO:0000313" key="1">
    <source>
        <dbReference type="EMBL" id="BBL09941.1"/>
    </source>
</evidence>
<proteinExistence type="predicted"/>
<dbReference type="Proteomes" id="UP000317465">
    <property type="component" value="Chromosome"/>
</dbReference>
<dbReference type="EMBL" id="AP019737">
    <property type="protein sequence ID" value="BBL09941.1"/>
    <property type="molecule type" value="Genomic_DNA"/>
</dbReference>
<accession>A0ACA8QZC0</accession>